<comment type="caution">
    <text evidence="2">The sequence shown here is derived from an EMBL/GenBank/DDBJ whole genome shotgun (WGS) entry which is preliminary data.</text>
</comment>
<accession>A0A2W4ZH93</accession>
<evidence type="ECO:0000313" key="3">
    <source>
        <dbReference type="Proteomes" id="UP000248614"/>
    </source>
</evidence>
<reference evidence="2 3" key="1">
    <citation type="submission" date="2017-08" db="EMBL/GenBank/DDBJ databases">
        <title>Infants hospitalized years apart are colonized by the same room-sourced microbial strains.</title>
        <authorList>
            <person name="Brooks B."/>
            <person name="Olm M.R."/>
            <person name="Firek B.A."/>
            <person name="Baker R."/>
            <person name="Thomas B.C."/>
            <person name="Morowitz M.J."/>
            <person name="Banfield J.F."/>
        </authorList>
    </citation>
    <scope>NUCLEOTIDE SEQUENCE [LARGE SCALE GENOMIC DNA]</scope>
    <source>
        <strain evidence="2">S2_018_000_R3_110</strain>
    </source>
</reference>
<gene>
    <name evidence="2" type="ORF">DI632_01320</name>
</gene>
<dbReference type="Gene3D" id="3.40.470.10">
    <property type="entry name" value="Uracil-DNA glycosylase-like domain"/>
    <property type="match status" value="1"/>
</dbReference>
<protein>
    <submittedName>
        <fullName evidence="2">Uracil-DNA glycosylase</fullName>
    </submittedName>
</protein>
<organism evidence="2 3">
    <name type="scientific">Sphingomonas hengshuiensis</name>
    <dbReference type="NCBI Taxonomy" id="1609977"/>
    <lineage>
        <taxon>Bacteria</taxon>
        <taxon>Pseudomonadati</taxon>
        <taxon>Pseudomonadota</taxon>
        <taxon>Alphaproteobacteria</taxon>
        <taxon>Sphingomonadales</taxon>
        <taxon>Sphingomonadaceae</taxon>
        <taxon>Sphingomonas</taxon>
    </lineage>
</organism>
<dbReference type="Proteomes" id="UP000248614">
    <property type="component" value="Unassembled WGS sequence"/>
</dbReference>
<dbReference type="AlphaFoldDB" id="A0A2W4ZH93"/>
<dbReference type="EMBL" id="QFNF01000002">
    <property type="protein sequence ID" value="PZO80707.1"/>
    <property type="molecule type" value="Genomic_DNA"/>
</dbReference>
<dbReference type="InterPro" id="IPR005122">
    <property type="entry name" value="Uracil-DNA_glycosylase-like"/>
</dbReference>
<sequence>MGADQHIQWHDAAASALEWWQDAGVDTLVEDELRDWFATPAPPVRPLAVASTPPADLPPDTLDPFLTWRLGDRAPEAGWNAVRVPVAARKNPPLMILTDLPEADDSVEGGWMTGPVGALLDRMLAAIGETRDDVVVAGIALARPLTGRVPADAQDRLDDLARRLVTLVAPARLLLFGAEPCRALLGPDGQRGGLRTLNHDGLTCPTIATFHPRFLLERPLAKAETWRHLQLLIRDTTT</sequence>
<feature type="domain" description="Uracil-DNA glycosylase-like" evidence="1">
    <location>
        <begin position="90"/>
        <end position="230"/>
    </location>
</feature>
<dbReference type="SUPFAM" id="SSF52141">
    <property type="entry name" value="Uracil-DNA glycosylase-like"/>
    <property type="match status" value="1"/>
</dbReference>
<dbReference type="Pfam" id="PF03167">
    <property type="entry name" value="UDG"/>
    <property type="match status" value="1"/>
</dbReference>
<dbReference type="InterPro" id="IPR036895">
    <property type="entry name" value="Uracil-DNA_glycosylase-like_sf"/>
</dbReference>
<name>A0A2W4ZH93_9SPHN</name>
<proteinExistence type="predicted"/>
<evidence type="ECO:0000313" key="2">
    <source>
        <dbReference type="EMBL" id="PZO80707.1"/>
    </source>
</evidence>
<evidence type="ECO:0000259" key="1">
    <source>
        <dbReference type="Pfam" id="PF03167"/>
    </source>
</evidence>